<comment type="similarity">
    <text evidence="1 5">Belongs to the bacterial ribosomal protein bL33 family.</text>
</comment>
<sequence length="49" mass="5894">MRVTITLACTECGERNYTSSKNKRKHPDRLEFRKYCPRCNAHKVHRETK</sequence>
<dbReference type="InterPro" id="IPR001705">
    <property type="entry name" value="Ribosomal_bL33"/>
</dbReference>
<dbReference type="EMBL" id="AP024601">
    <property type="protein sequence ID" value="BCU80375.1"/>
    <property type="molecule type" value="Genomic_DNA"/>
</dbReference>
<evidence type="ECO:0000256" key="4">
    <source>
        <dbReference type="ARBA" id="ARBA00035176"/>
    </source>
</evidence>
<dbReference type="NCBIfam" id="TIGR01023">
    <property type="entry name" value="rpmG_bact"/>
    <property type="match status" value="1"/>
</dbReference>
<dbReference type="GO" id="GO:1990904">
    <property type="term" value="C:ribonucleoprotein complex"/>
    <property type="evidence" value="ECO:0007669"/>
    <property type="project" value="UniProtKB-KW"/>
</dbReference>
<dbReference type="InterPro" id="IPR011332">
    <property type="entry name" value="Ribosomal_zn-bd"/>
</dbReference>
<proteinExistence type="inferred from homology"/>
<dbReference type="SUPFAM" id="SSF57829">
    <property type="entry name" value="Zn-binding ribosomal proteins"/>
    <property type="match status" value="1"/>
</dbReference>
<evidence type="ECO:0000313" key="7">
    <source>
        <dbReference type="Proteomes" id="UP000677436"/>
    </source>
</evidence>
<dbReference type="Proteomes" id="UP000677436">
    <property type="component" value="Chromosome"/>
</dbReference>
<reference evidence="6" key="2">
    <citation type="journal article" date="2021" name="Microbiol. Resour. Announc.">
        <title>Complete Genome Sequence of Polycladomyces abyssicola JIR-001T, Isolated from Hemipelagic Sediment in Deep Seawater.</title>
        <authorList>
            <person name="Tsubouchi T."/>
            <person name="Kaneko Y."/>
        </authorList>
    </citation>
    <scope>NUCLEOTIDE SEQUENCE</scope>
    <source>
        <strain evidence="6">JIR-001</strain>
    </source>
</reference>
<evidence type="ECO:0000256" key="3">
    <source>
        <dbReference type="ARBA" id="ARBA00023274"/>
    </source>
</evidence>
<dbReference type="HAMAP" id="MF_00294">
    <property type="entry name" value="Ribosomal_bL33"/>
    <property type="match status" value="1"/>
</dbReference>
<keyword evidence="7" id="KW-1185">Reference proteome</keyword>
<keyword evidence="3 5" id="KW-0687">Ribonucleoprotein</keyword>
<accession>A0A8D5UC37</accession>
<dbReference type="InterPro" id="IPR018264">
    <property type="entry name" value="Ribosomal_bL33_CS"/>
</dbReference>
<dbReference type="PANTHER" id="PTHR43168">
    <property type="entry name" value="50S RIBOSOMAL PROTEIN L33, CHLOROPLASTIC"/>
    <property type="match status" value="1"/>
</dbReference>
<dbReference type="GO" id="GO:0005840">
    <property type="term" value="C:ribosome"/>
    <property type="evidence" value="ECO:0007669"/>
    <property type="project" value="UniProtKB-KW"/>
</dbReference>
<evidence type="ECO:0000256" key="2">
    <source>
        <dbReference type="ARBA" id="ARBA00022980"/>
    </source>
</evidence>
<dbReference type="Gene3D" id="2.20.28.120">
    <property type="entry name" value="Ribosomal protein L33"/>
    <property type="match status" value="1"/>
</dbReference>
<dbReference type="NCBIfam" id="NF001764">
    <property type="entry name" value="PRK00504.1"/>
    <property type="match status" value="1"/>
</dbReference>
<dbReference type="PROSITE" id="PS00582">
    <property type="entry name" value="RIBOSOMAL_L33"/>
    <property type="match status" value="1"/>
</dbReference>
<organism evidence="6 7">
    <name type="scientific">Polycladomyces abyssicola</name>
    <dbReference type="NCBI Taxonomy" id="1125966"/>
    <lineage>
        <taxon>Bacteria</taxon>
        <taxon>Bacillati</taxon>
        <taxon>Bacillota</taxon>
        <taxon>Bacilli</taxon>
        <taxon>Bacillales</taxon>
        <taxon>Thermoactinomycetaceae</taxon>
        <taxon>Polycladomyces</taxon>
    </lineage>
</organism>
<evidence type="ECO:0000256" key="1">
    <source>
        <dbReference type="ARBA" id="ARBA00007596"/>
    </source>
</evidence>
<reference evidence="6" key="1">
    <citation type="journal article" date="2013" name="Int. J. Syst. Evol. Microbiol.">
        <title>Polycladomyces abyssicola gen. nov., sp. nov., a thermophilic filamentous bacterium isolated from hemipelagic sediment.</title>
        <authorList>
            <person name="Tsubouchi T."/>
            <person name="Shimane Y."/>
            <person name="Mori K."/>
            <person name="Usui K."/>
            <person name="Hiraki T."/>
            <person name="Tame A."/>
            <person name="Uematsu K."/>
            <person name="Maruyama T."/>
            <person name="Hatada Y."/>
        </authorList>
    </citation>
    <scope>NUCLEOTIDE SEQUENCE</scope>
    <source>
        <strain evidence="6">JIR-001</strain>
    </source>
</reference>
<dbReference type="InterPro" id="IPR038584">
    <property type="entry name" value="Ribosomal_bL33_sf"/>
</dbReference>
<gene>
    <name evidence="5 6" type="primary">rpmG</name>
    <name evidence="6" type="ORF">JIR001_01580</name>
</gene>
<dbReference type="Pfam" id="PF00471">
    <property type="entry name" value="Ribosomal_L33"/>
    <property type="match status" value="1"/>
</dbReference>
<dbReference type="KEGG" id="pabs:JIR001_01580"/>
<name>A0A8D5UC37_9BACL</name>
<dbReference type="GO" id="GO:0005737">
    <property type="term" value="C:cytoplasm"/>
    <property type="evidence" value="ECO:0007669"/>
    <property type="project" value="UniProtKB-ARBA"/>
</dbReference>
<dbReference type="PANTHER" id="PTHR43168:SF2">
    <property type="entry name" value="LARGE RIBOSOMAL SUBUNIT PROTEIN BL33C"/>
    <property type="match status" value="1"/>
</dbReference>
<dbReference type="GO" id="GO:0006412">
    <property type="term" value="P:translation"/>
    <property type="evidence" value="ECO:0007669"/>
    <property type="project" value="UniProtKB-UniRule"/>
</dbReference>
<evidence type="ECO:0000313" key="6">
    <source>
        <dbReference type="EMBL" id="BCU80375.1"/>
    </source>
</evidence>
<protein>
    <recommendedName>
        <fullName evidence="4 5">Large ribosomal subunit protein bL33</fullName>
    </recommendedName>
</protein>
<dbReference type="GO" id="GO:0003735">
    <property type="term" value="F:structural constituent of ribosome"/>
    <property type="evidence" value="ECO:0007669"/>
    <property type="project" value="InterPro"/>
</dbReference>
<dbReference type="RefSeq" id="WP_212773774.1">
    <property type="nucleotide sequence ID" value="NZ_AP024601.1"/>
</dbReference>
<dbReference type="NCBIfam" id="NF001860">
    <property type="entry name" value="PRK00595.1"/>
    <property type="match status" value="1"/>
</dbReference>
<evidence type="ECO:0000256" key="5">
    <source>
        <dbReference type="HAMAP-Rule" id="MF_00294"/>
    </source>
</evidence>
<keyword evidence="2 5" id="KW-0689">Ribosomal protein</keyword>
<dbReference type="AlphaFoldDB" id="A0A8D5UC37"/>